<dbReference type="Proteomes" id="UP000324705">
    <property type="component" value="Chromosome 5A"/>
</dbReference>
<gene>
    <name evidence="2" type="ORF">TRITD_5Av1G150340</name>
</gene>
<dbReference type="Pfam" id="PF07859">
    <property type="entry name" value="Abhydrolase_3"/>
    <property type="match status" value="1"/>
</dbReference>
<dbReference type="AlphaFoldDB" id="A0A9R0WNU9"/>
<dbReference type="InterPro" id="IPR013094">
    <property type="entry name" value="AB_hydrolase_3"/>
</dbReference>
<feature type="domain" description="Alpha/beta hydrolase fold-3" evidence="1">
    <location>
        <begin position="6"/>
        <end position="52"/>
    </location>
</feature>
<dbReference type="Gramene" id="TRITD5Av1G150340.1">
    <property type="protein sequence ID" value="TRITD5Av1G150340.1"/>
    <property type="gene ID" value="TRITD5Av1G150340"/>
</dbReference>
<sequence>MRGLACRRALVCLAETDVVRDRGRACCDGLKASGWAGEVELLEVAGQGHCFHLVDFTCDDAVRQDDAIARSVLGLTKVIKKAVSEDRSRSITVDIPVRQQQPLDDLPTAELVVIASWYIWLQLWQSAKGETI</sequence>
<evidence type="ECO:0000259" key="1">
    <source>
        <dbReference type="Pfam" id="PF07859"/>
    </source>
</evidence>
<accession>A0A9R0WNU9</accession>
<dbReference type="EMBL" id="LT934119">
    <property type="protein sequence ID" value="VAI18437.1"/>
    <property type="molecule type" value="Genomic_DNA"/>
</dbReference>
<organism evidence="2 3">
    <name type="scientific">Triticum turgidum subsp. durum</name>
    <name type="common">Durum wheat</name>
    <name type="synonym">Triticum durum</name>
    <dbReference type="NCBI Taxonomy" id="4567"/>
    <lineage>
        <taxon>Eukaryota</taxon>
        <taxon>Viridiplantae</taxon>
        <taxon>Streptophyta</taxon>
        <taxon>Embryophyta</taxon>
        <taxon>Tracheophyta</taxon>
        <taxon>Spermatophyta</taxon>
        <taxon>Magnoliopsida</taxon>
        <taxon>Liliopsida</taxon>
        <taxon>Poales</taxon>
        <taxon>Poaceae</taxon>
        <taxon>BOP clade</taxon>
        <taxon>Pooideae</taxon>
        <taxon>Triticodae</taxon>
        <taxon>Triticeae</taxon>
        <taxon>Triticinae</taxon>
        <taxon>Triticum</taxon>
    </lineage>
</organism>
<dbReference type="GO" id="GO:0016787">
    <property type="term" value="F:hydrolase activity"/>
    <property type="evidence" value="ECO:0007669"/>
    <property type="project" value="InterPro"/>
</dbReference>
<name>A0A9R0WNU9_TRITD</name>
<reference evidence="2 3" key="1">
    <citation type="submission" date="2017-09" db="EMBL/GenBank/DDBJ databases">
        <authorList>
            <consortium name="International Durum Wheat Genome Sequencing Consortium (IDWGSC)"/>
            <person name="Milanesi L."/>
        </authorList>
    </citation>
    <scope>NUCLEOTIDE SEQUENCE [LARGE SCALE GENOMIC DNA]</scope>
    <source>
        <strain evidence="3">cv. Svevo</strain>
    </source>
</reference>
<proteinExistence type="predicted"/>
<evidence type="ECO:0000313" key="3">
    <source>
        <dbReference type="Proteomes" id="UP000324705"/>
    </source>
</evidence>
<dbReference type="InterPro" id="IPR029058">
    <property type="entry name" value="AB_hydrolase_fold"/>
</dbReference>
<dbReference type="Gene3D" id="3.40.50.1820">
    <property type="entry name" value="alpha/beta hydrolase"/>
    <property type="match status" value="1"/>
</dbReference>
<protein>
    <recommendedName>
        <fullName evidence="1">Alpha/beta hydrolase fold-3 domain-containing protein</fullName>
    </recommendedName>
</protein>
<dbReference type="SUPFAM" id="SSF53474">
    <property type="entry name" value="alpha/beta-Hydrolases"/>
    <property type="match status" value="1"/>
</dbReference>
<keyword evidence="3" id="KW-1185">Reference proteome</keyword>
<evidence type="ECO:0000313" key="2">
    <source>
        <dbReference type="EMBL" id="VAI18437.1"/>
    </source>
</evidence>